<evidence type="ECO:0000313" key="2">
    <source>
        <dbReference type="Proteomes" id="UP001596137"/>
    </source>
</evidence>
<dbReference type="RefSeq" id="WP_380748439.1">
    <property type="nucleotide sequence ID" value="NZ_JBHSRF010000007.1"/>
</dbReference>
<evidence type="ECO:0000313" key="1">
    <source>
        <dbReference type="EMBL" id="MFC6081033.1"/>
    </source>
</evidence>
<dbReference type="EMBL" id="JBHSRF010000007">
    <property type="protein sequence ID" value="MFC6081033.1"/>
    <property type="molecule type" value="Genomic_DNA"/>
</dbReference>
<gene>
    <name evidence="1" type="ORF">ACFP1K_07660</name>
</gene>
<sequence>MKTRLAAAGRLTLWFEPRDWWVGGYSADDAIYICIVPFLALRWARKGEW</sequence>
<comment type="caution">
    <text evidence="1">The sequence shown here is derived from an EMBL/GenBank/DDBJ whole genome shotgun (WGS) entry which is preliminary data.</text>
</comment>
<protein>
    <submittedName>
        <fullName evidence="1">Uncharacterized protein</fullName>
    </submittedName>
</protein>
<name>A0ABW1NDQ7_9ACTN</name>
<organism evidence="1 2">
    <name type="scientific">Sphaerisporangium aureirubrum</name>
    <dbReference type="NCBI Taxonomy" id="1544736"/>
    <lineage>
        <taxon>Bacteria</taxon>
        <taxon>Bacillati</taxon>
        <taxon>Actinomycetota</taxon>
        <taxon>Actinomycetes</taxon>
        <taxon>Streptosporangiales</taxon>
        <taxon>Streptosporangiaceae</taxon>
        <taxon>Sphaerisporangium</taxon>
    </lineage>
</organism>
<proteinExistence type="predicted"/>
<accession>A0ABW1NDQ7</accession>
<keyword evidence="2" id="KW-1185">Reference proteome</keyword>
<dbReference type="Proteomes" id="UP001596137">
    <property type="component" value="Unassembled WGS sequence"/>
</dbReference>
<reference evidence="2" key="1">
    <citation type="journal article" date="2019" name="Int. J. Syst. Evol. Microbiol.">
        <title>The Global Catalogue of Microorganisms (GCM) 10K type strain sequencing project: providing services to taxonomists for standard genome sequencing and annotation.</title>
        <authorList>
            <consortium name="The Broad Institute Genomics Platform"/>
            <consortium name="The Broad Institute Genome Sequencing Center for Infectious Disease"/>
            <person name="Wu L."/>
            <person name="Ma J."/>
        </authorList>
    </citation>
    <scope>NUCLEOTIDE SEQUENCE [LARGE SCALE GENOMIC DNA]</scope>
    <source>
        <strain evidence="2">JCM 30346</strain>
    </source>
</reference>